<feature type="domain" description="Major facilitator superfamily (MFS) profile" evidence="7">
    <location>
        <begin position="92"/>
        <end position="720"/>
    </location>
</feature>
<feature type="transmembrane region" description="Helical" evidence="6">
    <location>
        <begin position="473"/>
        <end position="491"/>
    </location>
</feature>
<dbReference type="AlphaFoldDB" id="A0A553PPW1"/>
<feature type="transmembrane region" description="Helical" evidence="6">
    <location>
        <begin position="418"/>
        <end position="438"/>
    </location>
</feature>
<dbReference type="Pfam" id="PF00083">
    <property type="entry name" value="Sugar_tr"/>
    <property type="match status" value="1"/>
</dbReference>
<evidence type="ECO:0000256" key="6">
    <source>
        <dbReference type="SAM" id="Phobius"/>
    </source>
</evidence>
<keyword evidence="4 6" id="KW-0472">Membrane</keyword>
<evidence type="ECO:0000256" key="3">
    <source>
        <dbReference type="ARBA" id="ARBA00022989"/>
    </source>
</evidence>
<dbReference type="GO" id="GO:0022857">
    <property type="term" value="F:transmembrane transporter activity"/>
    <property type="evidence" value="ECO:0007669"/>
    <property type="project" value="InterPro"/>
</dbReference>
<feature type="compositionally biased region" description="Basic and acidic residues" evidence="5">
    <location>
        <begin position="967"/>
        <end position="977"/>
    </location>
</feature>
<feature type="transmembrane region" description="Helical" evidence="6">
    <location>
        <begin position="636"/>
        <end position="658"/>
    </location>
</feature>
<dbReference type="Gene3D" id="1.20.1250.20">
    <property type="entry name" value="MFS general substrate transporter like domains"/>
    <property type="match status" value="2"/>
</dbReference>
<accession>A0A553PPW1</accession>
<dbReference type="PANTHER" id="PTHR24064">
    <property type="entry name" value="SOLUTE CARRIER FAMILY 22 MEMBER"/>
    <property type="match status" value="1"/>
</dbReference>
<dbReference type="PROSITE" id="PS50850">
    <property type="entry name" value="MFS"/>
    <property type="match status" value="1"/>
</dbReference>
<evidence type="ECO:0000313" key="8">
    <source>
        <dbReference type="EMBL" id="TRY79719.1"/>
    </source>
</evidence>
<protein>
    <recommendedName>
        <fullName evidence="7">Major facilitator superfamily (MFS) profile domain-containing protein</fullName>
    </recommendedName>
</protein>
<reference evidence="8 9" key="1">
    <citation type="journal article" date="2018" name="Nat. Ecol. Evol.">
        <title>Genomic signatures of mitonuclear coevolution across populations of Tigriopus californicus.</title>
        <authorList>
            <person name="Barreto F.S."/>
            <person name="Watson E.T."/>
            <person name="Lima T.G."/>
            <person name="Willett C.S."/>
            <person name="Edmands S."/>
            <person name="Li W."/>
            <person name="Burton R.S."/>
        </authorList>
    </citation>
    <scope>NUCLEOTIDE SEQUENCE [LARGE SCALE GENOMIC DNA]</scope>
    <source>
        <strain evidence="8 9">San Diego</strain>
    </source>
</reference>
<feature type="transmembrane region" description="Helical" evidence="6">
    <location>
        <begin position="450"/>
        <end position="467"/>
    </location>
</feature>
<feature type="compositionally biased region" description="Acidic residues" evidence="5">
    <location>
        <begin position="893"/>
        <end position="903"/>
    </location>
</feature>
<proteinExistence type="predicted"/>
<feature type="transmembrane region" description="Helical" evidence="6">
    <location>
        <begin position="611"/>
        <end position="630"/>
    </location>
</feature>
<keyword evidence="2 6" id="KW-0812">Transmembrane</keyword>
<evidence type="ECO:0000256" key="4">
    <source>
        <dbReference type="ARBA" id="ARBA00023136"/>
    </source>
</evidence>
<name>A0A553PPW1_TIGCA</name>
<feature type="transmembrane region" description="Helical" evidence="6">
    <location>
        <begin position="206"/>
        <end position="229"/>
    </location>
</feature>
<feature type="transmembrane region" description="Helical" evidence="6">
    <location>
        <begin position="20"/>
        <end position="43"/>
    </location>
</feature>
<feature type="transmembrane region" description="Helical" evidence="6">
    <location>
        <begin position="583"/>
        <end position="604"/>
    </location>
</feature>
<keyword evidence="3 6" id="KW-1133">Transmembrane helix</keyword>
<evidence type="ECO:0000256" key="1">
    <source>
        <dbReference type="ARBA" id="ARBA00004141"/>
    </source>
</evidence>
<comment type="caution">
    <text evidence="8">The sequence shown here is derived from an EMBL/GenBank/DDBJ whole genome shotgun (WGS) entry which is preliminary data.</text>
</comment>
<dbReference type="PROSITE" id="PS00216">
    <property type="entry name" value="SUGAR_TRANSPORT_1"/>
    <property type="match status" value="1"/>
</dbReference>
<evidence type="ECO:0000313" key="9">
    <source>
        <dbReference type="Proteomes" id="UP000318571"/>
    </source>
</evidence>
<evidence type="ECO:0000256" key="5">
    <source>
        <dbReference type="SAM" id="MobiDB-lite"/>
    </source>
</evidence>
<evidence type="ECO:0000259" key="7">
    <source>
        <dbReference type="PROSITE" id="PS50850"/>
    </source>
</evidence>
<dbReference type="InterPro" id="IPR005829">
    <property type="entry name" value="Sugar_transporter_CS"/>
</dbReference>
<feature type="transmembrane region" description="Helical" evidence="6">
    <location>
        <begin position="670"/>
        <end position="688"/>
    </location>
</feature>
<comment type="subcellular location">
    <subcellularLocation>
        <location evidence="1">Membrane</location>
        <topology evidence="1">Multi-pass membrane protein</topology>
    </subcellularLocation>
</comment>
<dbReference type="SUPFAM" id="SSF103473">
    <property type="entry name" value="MFS general substrate transporter"/>
    <property type="match status" value="2"/>
</dbReference>
<dbReference type="InterPro" id="IPR011701">
    <property type="entry name" value="MFS"/>
</dbReference>
<feature type="transmembrane region" description="Helical" evidence="6">
    <location>
        <begin position="148"/>
        <end position="170"/>
    </location>
</feature>
<dbReference type="Proteomes" id="UP000318571">
    <property type="component" value="Chromosome 6"/>
</dbReference>
<dbReference type="EMBL" id="VCGU01000002">
    <property type="protein sequence ID" value="TRY79719.1"/>
    <property type="molecule type" value="Genomic_DNA"/>
</dbReference>
<dbReference type="InterPro" id="IPR036259">
    <property type="entry name" value="MFS_trans_sf"/>
</dbReference>
<feature type="transmembrane region" description="Helical" evidence="6">
    <location>
        <begin position="182"/>
        <end position="200"/>
    </location>
</feature>
<gene>
    <name evidence="8" type="ORF">TCAL_01982</name>
</gene>
<feature type="region of interest" description="Disordered" evidence="5">
    <location>
        <begin position="967"/>
        <end position="988"/>
    </location>
</feature>
<dbReference type="InterPro" id="IPR005828">
    <property type="entry name" value="MFS_sugar_transport-like"/>
</dbReference>
<keyword evidence="9" id="KW-1185">Reference proteome</keyword>
<dbReference type="STRING" id="6832.A0A553PPW1"/>
<evidence type="ECO:0000256" key="2">
    <source>
        <dbReference type="ARBA" id="ARBA00022692"/>
    </source>
</evidence>
<dbReference type="Pfam" id="PF07690">
    <property type="entry name" value="MFS_1"/>
    <property type="match status" value="1"/>
</dbReference>
<feature type="region of interest" description="Disordered" evidence="5">
    <location>
        <begin position="871"/>
        <end position="919"/>
    </location>
</feature>
<feature type="transmembrane region" description="Helical" evidence="6">
    <location>
        <begin position="273"/>
        <end position="297"/>
    </location>
</feature>
<dbReference type="InterPro" id="IPR020846">
    <property type="entry name" value="MFS_dom"/>
</dbReference>
<dbReference type="GO" id="GO:0016020">
    <property type="term" value="C:membrane"/>
    <property type="evidence" value="ECO:0007669"/>
    <property type="project" value="UniProtKB-SubCell"/>
</dbReference>
<sequence>MNMDVILGHIGQAGAWQSLIFAVMGLVAAAEAWITLMYTFVAFVPEDYRCFVPICDIDHHHYSSAVNFSFAIPPKDSCHMFRYVGPPENLTNKLSLEDLCSIDNFDQSTLMTCHDHVYDESEYRHSFAMEADLAPCRDDLDNWVIEPWISKASFIGMAYMIGLSLGSICLGMISDQFGRKKALILAIIWSSSMCLIGSFMNSYWPFLVVRFMTGIGAKGLFMLPFIFVIENTGKEYRAFYECLQSLSSDETSAMNFDEFLITKLGSFGRWQKFIFLCACVVAFGNAMVTMTQTFVLYTPAYRCKIPECDDLGPYEGPEFLNFSIPFWGDEDIEVGSVEDEERSCEAFVHRGTTTPSSGLEDGNNWCSPAMFSAAERYVCSEHIYKKAEYGNSLVMELDLPPCSKLESNWPLDPLISKATFLGMSYMFGQLFGSFFAGLVGDLLGRIPTMMIPYALGEMFVGLMAYLMQDWRTFQMTLAILVFLLAGLWIVMPESPRWLISKGRMEKARVILTKAARMNRKTIPIQDLLILEEDHVEENLGVWSLFSGWIVTKVTLIMFINWIVATMAFYGLSLNSVNLGGDIYVNFILSALIEIPSYIFVVLVMDGFGRKTILIFCQILAGATCIAAGFVQQNWLITTLTLIGKFGASASFSIVYLYTAELYPTIIRNSAVGASSMVARIGSIIAPLLAGLSPIWIPLVVMGGACLVGGILAIFLPETLGMPLPESIDDINVLYENEKPWYKWIKRVELRKKTEVASHEMELHHHHNPHGSNGQLDVPKQMHYKFVVPDITVHPATPYVPRKTADEVVHPSSDHSIASNIILMNDATDGIVVGAEEKIDQASECTMIVTDENENETPQTVVIETPVGIMNPKKIPMDRQASTDSKASSLGYIPEEEEEEDEEETGSRGIPEIEVTKTSPKTATIVPKAPSKKFSQIGPAPKDSPLAKHIGSFVAIPTEGQLAETTKVVKADDEDKSRRFSKLAPAPKDSPLAKRIGNFVTIPTETHVSETGLGVKVEEKSRRFSKLPPAPIDSQHAVKMGSKFTMIPTEVEPK</sequence>
<feature type="region of interest" description="Disordered" evidence="5">
    <location>
        <begin position="1025"/>
        <end position="1053"/>
    </location>
</feature>
<organism evidence="8 9">
    <name type="scientific">Tigriopus californicus</name>
    <name type="common">Marine copepod</name>
    <dbReference type="NCBI Taxonomy" id="6832"/>
    <lineage>
        <taxon>Eukaryota</taxon>
        <taxon>Metazoa</taxon>
        <taxon>Ecdysozoa</taxon>
        <taxon>Arthropoda</taxon>
        <taxon>Crustacea</taxon>
        <taxon>Multicrustacea</taxon>
        <taxon>Hexanauplia</taxon>
        <taxon>Copepoda</taxon>
        <taxon>Harpacticoida</taxon>
        <taxon>Harpacticidae</taxon>
        <taxon>Tigriopus</taxon>
    </lineage>
</organism>
<feature type="transmembrane region" description="Helical" evidence="6">
    <location>
        <begin position="553"/>
        <end position="571"/>
    </location>
</feature>